<proteinExistence type="predicted"/>
<feature type="transmembrane region" description="Helical" evidence="1">
    <location>
        <begin position="174"/>
        <end position="194"/>
    </location>
</feature>
<organism evidence="2 3">
    <name type="scientific">Fictibacillus phosphorivorans</name>
    <dbReference type="NCBI Taxonomy" id="1221500"/>
    <lineage>
        <taxon>Bacteria</taxon>
        <taxon>Bacillati</taxon>
        <taxon>Bacillota</taxon>
        <taxon>Bacilli</taxon>
        <taxon>Bacillales</taxon>
        <taxon>Fictibacillaceae</taxon>
        <taxon>Fictibacillus</taxon>
    </lineage>
</organism>
<accession>A0A160IQQ6</accession>
<dbReference type="KEGG" id="fpn:ABE65_019200"/>
<keyword evidence="1" id="KW-0472">Membrane</keyword>
<feature type="transmembrane region" description="Helical" evidence="1">
    <location>
        <begin position="116"/>
        <end position="136"/>
    </location>
</feature>
<keyword evidence="3" id="KW-1185">Reference proteome</keyword>
<name>A0A160IQQ6_9BACL</name>
<keyword evidence="1" id="KW-1133">Transmembrane helix</keyword>
<dbReference type="Proteomes" id="UP000076623">
    <property type="component" value="Chromosome"/>
</dbReference>
<keyword evidence="1" id="KW-0812">Transmembrane</keyword>
<dbReference type="EMBL" id="CP015378">
    <property type="protein sequence ID" value="ANC78808.1"/>
    <property type="molecule type" value="Genomic_DNA"/>
</dbReference>
<feature type="transmembrane region" description="Helical" evidence="1">
    <location>
        <begin position="39"/>
        <end position="60"/>
    </location>
</feature>
<feature type="transmembrane region" description="Helical" evidence="1">
    <location>
        <begin position="148"/>
        <end position="167"/>
    </location>
</feature>
<evidence type="ECO:0000313" key="2">
    <source>
        <dbReference type="EMBL" id="ANC78808.1"/>
    </source>
</evidence>
<dbReference type="RefSeq" id="WP_066398545.1">
    <property type="nucleotide sequence ID" value="NZ_CP015378.1"/>
</dbReference>
<dbReference type="AlphaFoldDB" id="A0A160IQQ6"/>
<gene>
    <name evidence="2" type="ORF">ABE65_019200</name>
</gene>
<feature type="transmembrane region" description="Helical" evidence="1">
    <location>
        <begin position="80"/>
        <end position="104"/>
    </location>
</feature>
<feature type="transmembrane region" description="Helical" evidence="1">
    <location>
        <begin position="6"/>
        <end position="27"/>
    </location>
</feature>
<evidence type="ECO:0000313" key="3">
    <source>
        <dbReference type="Proteomes" id="UP000076623"/>
    </source>
</evidence>
<sequence>MDRLLIKVYSALVGIFGLLGLMAFYSMKKGQLVDLTSSIFWYGYVGLIISMTCGIALSFFVEWLIKQPERSGVGDNITFIWYHTLAGTLIPILGNIVAFFFAVTHLLIENGKTKEVLFFCIWMVSLIFTGFFLQINGTDYFNIQLGDMTPFFVLITIGVGFSAYLLLSGNVMLRIMIFLISICSIFLPSTLNILQAHEEAHTSDRPYSELEFVHNHLKNRYSNLKLDIASSNDSEKLLHLTIHKNTIGFSIPQMEKLIKDTSVSESEFSLRLYEEEKDFLDITVDSARKVTECESSNPKKNICSVLLSN</sequence>
<protein>
    <submittedName>
        <fullName evidence="2">Uncharacterized protein</fullName>
    </submittedName>
</protein>
<evidence type="ECO:0000256" key="1">
    <source>
        <dbReference type="SAM" id="Phobius"/>
    </source>
</evidence>
<reference evidence="2 3" key="1">
    <citation type="submission" date="2016-04" db="EMBL/GenBank/DDBJ databases">
        <title>Complete genome sequence of Fictibacillus phosphorivorans G25-29, a strain toxic to nematodes.</title>
        <authorList>
            <person name="Zheng Z."/>
        </authorList>
    </citation>
    <scope>NUCLEOTIDE SEQUENCE [LARGE SCALE GENOMIC DNA]</scope>
    <source>
        <strain evidence="2 3">G25-29</strain>
    </source>
</reference>